<dbReference type="Pfam" id="PF03956">
    <property type="entry name" value="Lys_export"/>
    <property type="match status" value="1"/>
</dbReference>
<dbReference type="Proteomes" id="UP001596020">
    <property type="component" value="Unassembled WGS sequence"/>
</dbReference>
<feature type="transmembrane region" description="Helical" evidence="1">
    <location>
        <begin position="34"/>
        <end position="54"/>
    </location>
</feature>
<gene>
    <name evidence="2" type="ORF">ACFO3G_04495</name>
</gene>
<dbReference type="RefSeq" id="WP_380078378.1">
    <property type="nucleotide sequence ID" value="NZ_JBHSGO010000144.1"/>
</dbReference>
<evidence type="ECO:0000313" key="2">
    <source>
        <dbReference type="EMBL" id="MFC4665865.1"/>
    </source>
</evidence>
<dbReference type="PANTHER" id="PTHR35804:SF1">
    <property type="entry name" value="LYSINE EXPORTER LYSO"/>
    <property type="match status" value="1"/>
</dbReference>
<accession>A0ABV9K6Q2</accession>
<sequence length="200" mass="21501">MKGSIIIIGFFILGTIFGYYHVLPFDLAQTKLSFYTLLVLILTVGIAIGSDKNIKKTFKALNPRVLLLPLCTIIGTLAGVAFISLLIPGRSVSDCMAVGSGFAYYSLSSIIITDFKGPELGTIALMANIMREIFTLLCAPLLAKWFGSFAPISSGGATTMDTTLPIITSVSGKEYAVVSIYHGFLMDFSVPFLVTLFCSI</sequence>
<dbReference type="InterPro" id="IPR005642">
    <property type="entry name" value="LysO"/>
</dbReference>
<comment type="caution">
    <text evidence="2">The sequence shown here is derived from an EMBL/GenBank/DDBJ whole genome shotgun (WGS) entry which is preliminary data.</text>
</comment>
<feature type="transmembrane region" description="Helical" evidence="1">
    <location>
        <begin position="5"/>
        <end position="22"/>
    </location>
</feature>
<keyword evidence="3" id="KW-1185">Reference proteome</keyword>
<reference evidence="3" key="1">
    <citation type="journal article" date="2019" name="Int. J. Syst. Evol. Microbiol.">
        <title>The Global Catalogue of Microorganisms (GCM) 10K type strain sequencing project: providing services to taxonomists for standard genome sequencing and annotation.</title>
        <authorList>
            <consortium name="The Broad Institute Genomics Platform"/>
            <consortium name="The Broad Institute Genome Sequencing Center for Infectious Disease"/>
            <person name="Wu L."/>
            <person name="Ma J."/>
        </authorList>
    </citation>
    <scope>NUCLEOTIDE SEQUENCE [LARGE SCALE GENOMIC DNA]</scope>
    <source>
        <strain evidence="3">CGMCC 4.7357</strain>
    </source>
</reference>
<name>A0ABV9K6Q2_9PORP</name>
<keyword evidence="1" id="KW-0472">Membrane</keyword>
<keyword evidence="1" id="KW-0812">Transmembrane</keyword>
<dbReference type="EMBL" id="JBHSGO010000144">
    <property type="protein sequence ID" value="MFC4665865.1"/>
    <property type="molecule type" value="Genomic_DNA"/>
</dbReference>
<organism evidence="2 3">
    <name type="scientific">Falsiporphyromonas endometrii</name>
    <dbReference type="NCBI Taxonomy" id="1387297"/>
    <lineage>
        <taxon>Bacteria</taxon>
        <taxon>Pseudomonadati</taxon>
        <taxon>Bacteroidota</taxon>
        <taxon>Bacteroidia</taxon>
        <taxon>Bacteroidales</taxon>
        <taxon>Porphyromonadaceae</taxon>
        <taxon>Falsiporphyromonas</taxon>
    </lineage>
</organism>
<feature type="transmembrane region" description="Helical" evidence="1">
    <location>
        <begin position="66"/>
        <end position="87"/>
    </location>
</feature>
<dbReference type="PANTHER" id="PTHR35804">
    <property type="entry name" value="LYSINE EXPORTER LYSO"/>
    <property type="match status" value="1"/>
</dbReference>
<evidence type="ECO:0000313" key="3">
    <source>
        <dbReference type="Proteomes" id="UP001596020"/>
    </source>
</evidence>
<keyword evidence="1" id="KW-1133">Transmembrane helix</keyword>
<evidence type="ECO:0000256" key="1">
    <source>
        <dbReference type="SAM" id="Phobius"/>
    </source>
</evidence>
<protein>
    <submittedName>
        <fullName evidence="2">Lysine exporter LysO family protein</fullName>
    </submittedName>
</protein>
<proteinExistence type="predicted"/>